<dbReference type="GeneTree" id="ENSGT00390000011116"/>
<reference evidence="13 14" key="1">
    <citation type="submission" date="2012-10" db="EMBL/GenBank/DDBJ databases">
        <authorList>
            <consortium name="Gibbon Genome Sequencing Consortium"/>
        </authorList>
    </citation>
    <scope>NUCLEOTIDE SEQUENCE [LARGE SCALE GENOMIC DNA]</scope>
</reference>
<dbReference type="EMBL" id="ADFV01071912">
    <property type="status" value="NOT_ANNOTATED_CDS"/>
    <property type="molecule type" value="Genomic_DNA"/>
</dbReference>
<dbReference type="GO" id="GO:0034504">
    <property type="term" value="P:protein localization to nucleus"/>
    <property type="evidence" value="ECO:0007669"/>
    <property type="project" value="TreeGrafter"/>
</dbReference>
<dbReference type="GO" id="GO:0042177">
    <property type="term" value="P:negative regulation of protein catabolic process"/>
    <property type="evidence" value="ECO:0007669"/>
    <property type="project" value="TreeGrafter"/>
</dbReference>
<keyword evidence="10" id="KW-0539">Nucleus</keyword>
<evidence type="ECO:0000256" key="5">
    <source>
        <dbReference type="ARBA" id="ARBA00022853"/>
    </source>
</evidence>
<proteinExistence type="inferred from homology"/>
<evidence type="ECO:0000256" key="9">
    <source>
        <dbReference type="ARBA" id="ARBA00023163"/>
    </source>
</evidence>
<dbReference type="PANTHER" id="PTHR16243:SF2">
    <property type="entry name" value="PROTEIN BANP"/>
    <property type="match status" value="1"/>
</dbReference>
<evidence type="ECO:0000256" key="6">
    <source>
        <dbReference type="ARBA" id="ARBA00023015"/>
    </source>
</evidence>
<feature type="domain" description="BEN" evidence="12">
    <location>
        <begin position="16"/>
        <end position="113"/>
    </location>
</feature>
<evidence type="ECO:0000256" key="11">
    <source>
        <dbReference type="ARBA" id="ARBA00023306"/>
    </source>
</evidence>
<dbReference type="InterPro" id="IPR042343">
    <property type="entry name" value="BANP"/>
</dbReference>
<protein>
    <recommendedName>
        <fullName evidence="3">Protein BANP</fullName>
    </recommendedName>
</protein>
<evidence type="ECO:0000313" key="13">
    <source>
        <dbReference type="Ensembl" id="ENSNLEP00000041758.1"/>
    </source>
</evidence>
<dbReference type="GO" id="GO:0005634">
    <property type="term" value="C:nucleus"/>
    <property type="evidence" value="ECO:0007669"/>
    <property type="project" value="UniProtKB-SubCell"/>
</dbReference>
<dbReference type="AlphaFoldDB" id="A0A2I3HDM7"/>
<reference evidence="13" key="2">
    <citation type="submission" date="2025-08" db="UniProtKB">
        <authorList>
            <consortium name="Ensembl"/>
        </authorList>
    </citation>
    <scope>IDENTIFICATION</scope>
</reference>
<dbReference type="Ensembl" id="ENSNLET00000051500.1">
    <property type="protein sequence ID" value="ENSNLEP00000041758.1"/>
    <property type="gene ID" value="ENSNLEG00000030910.1"/>
</dbReference>
<evidence type="ECO:0000313" key="14">
    <source>
        <dbReference type="Proteomes" id="UP000001073"/>
    </source>
</evidence>
<keyword evidence="7" id="KW-0175">Coiled coil</keyword>
<dbReference type="STRING" id="61853.ENSNLEP00000041758"/>
<evidence type="ECO:0000256" key="10">
    <source>
        <dbReference type="ARBA" id="ARBA00023242"/>
    </source>
</evidence>
<sequence length="242" mass="26694">EDYPNGTWLGDENNPEMRVRCAIIPSDMLHISTNCRTAEKMALTLLDYLFHREVQAVSNLSGQGKHGKKQLDPLTIYGIRYRGAGILETWARLGTGVHACRTRQCLRNFSFTPFTPVAPTEPMMSTPPPASELPQPQPQPQALHYALANAQQVQIHQIGEDGQVQVGHLHIAQVPQGEQVQITQDSEVSQLLPQHCPCRHHAHMLRACLLPTFVGVTVRGQQGAPRTGNVGEGCRTLFLGCT</sequence>
<keyword evidence="5" id="KW-0156">Chromatin regulator</keyword>
<name>A0A2I3HDM7_NOMLE</name>
<dbReference type="InterPro" id="IPR018379">
    <property type="entry name" value="BEN_domain"/>
</dbReference>
<comment type="subcellular location">
    <subcellularLocation>
        <location evidence="1">Nucleus</location>
    </subcellularLocation>
</comment>
<reference evidence="13" key="3">
    <citation type="submission" date="2025-09" db="UniProtKB">
        <authorList>
            <consortium name="Ensembl"/>
        </authorList>
    </citation>
    <scope>IDENTIFICATION</scope>
</reference>
<dbReference type="PROSITE" id="PS51457">
    <property type="entry name" value="BEN"/>
    <property type="match status" value="1"/>
</dbReference>
<evidence type="ECO:0000256" key="4">
    <source>
        <dbReference type="ARBA" id="ARBA00022491"/>
    </source>
</evidence>
<accession>A0A2I3HDM7</accession>
<dbReference type="InParanoid" id="A0A2I3HDM7"/>
<dbReference type="OMA" id="HACRTRQ"/>
<keyword evidence="6" id="KW-0805">Transcription regulation</keyword>
<evidence type="ECO:0000256" key="2">
    <source>
        <dbReference type="ARBA" id="ARBA00009735"/>
    </source>
</evidence>
<keyword evidence="4" id="KW-0678">Repressor</keyword>
<dbReference type="EMBL" id="ADFV01071913">
    <property type="status" value="NOT_ANNOTATED_CDS"/>
    <property type="molecule type" value="Genomic_DNA"/>
</dbReference>
<dbReference type="GO" id="GO:0006325">
    <property type="term" value="P:chromatin organization"/>
    <property type="evidence" value="ECO:0007669"/>
    <property type="project" value="UniProtKB-KW"/>
</dbReference>
<evidence type="ECO:0000256" key="7">
    <source>
        <dbReference type="ARBA" id="ARBA00023054"/>
    </source>
</evidence>
<organism evidence="13 14">
    <name type="scientific">Nomascus leucogenys</name>
    <name type="common">Northern white-cheeked gibbon</name>
    <name type="synonym">Hylobates leucogenys</name>
    <dbReference type="NCBI Taxonomy" id="61853"/>
    <lineage>
        <taxon>Eukaryota</taxon>
        <taxon>Metazoa</taxon>
        <taxon>Chordata</taxon>
        <taxon>Craniata</taxon>
        <taxon>Vertebrata</taxon>
        <taxon>Euteleostomi</taxon>
        <taxon>Mammalia</taxon>
        <taxon>Eutheria</taxon>
        <taxon>Euarchontoglires</taxon>
        <taxon>Primates</taxon>
        <taxon>Haplorrhini</taxon>
        <taxon>Catarrhini</taxon>
        <taxon>Hylobatidae</taxon>
        <taxon>Nomascus</taxon>
    </lineage>
</organism>
<evidence type="ECO:0000256" key="1">
    <source>
        <dbReference type="ARBA" id="ARBA00004123"/>
    </source>
</evidence>
<keyword evidence="8" id="KW-0238">DNA-binding</keyword>
<keyword evidence="9" id="KW-0804">Transcription</keyword>
<dbReference type="SMART" id="SM01025">
    <property type="entry name" value="BEN"/>
    <property type="match status" value="1"/>
</dbReference>
<dbReference type="Proteomes" id="UP000001073">
    <property type="component" value="Chromosome 2"/>
</dbReference>
<evidence type="ECO:0000256" key="3">
    <source>
        <dbReference type="ARBA" id="ARBA00015794"/>
    </source>
</evidence>
<dbReference type="PANTHER" id="PTHR16243">
    <property type="entry name" value="BTG3-ASSOCIATED NUCLEAR PROTEIN BANP"/>
    <property type="match status" value="1"/>
</dbReference>
<keyword evidence="11" id="KW-0131">Cell cycle</keyword>
<comment type="similarity">
    <text evidence="2">Belongs to the BANP/SMAR1 family.</text>
</comment>
<evidence type="ECO:0000256" key="8">
    <source>
        <dbReference type="ARBA" id="ARBA00023125"/>
    </source>
</evidence>
<keyword evidence="14" id="KW-1185">Reference proteome</keyword>
<dbReference type="GO" id="GO:0003677">
    <property type="term" value="F:DNA binding"/>
    <property type="evidence" value="ECO:0007669"/>
    <property type="project" value="UniProtKB-KW"/>
</dbReference>
<evidence type="ECO:0000259" key="12">
    <source>
        <dbReference type="PROSITE" id="PS51457"/>
    </source>
</evidence>